<dbReference type="Proteomes" id="UP000000343">
    <property type="component" value="Plasmid pACIX901"/>
</dbReference>
<protein>
    <submittedName>
        <fullName evidence="2">Uncharacterized protein</fullName>
    </submittedName>
</protein>
<dbReference type="OrthoDB" id="111460at2"/>
<dbReference type="HOGENOM" id="CLU_914535_0_0_0"/>
<sequence>MPVHLSYIRKVNFKIFPVLAFAVSLTSVAVAQDTLVKALKQKYRVTEINSQGVAANPGTVLTIEADGINAEPYPTMITFENPVVDGQVKQRSKGLGFLKSNNLQILQPGQKVYITKINEDTQGKEDALKLTILTSDAVLATYTNGTYGSQYQAAKRYSTTLSFKEPKGTLAQMSVDDASKMIEAVLSVNAGDQVRTRDAGTIARSCEPHCAVSATTGAPVGGAGITQAAPQSAPPTVALGQTPAQVTATMGAPAQIIDLGAKQIYKYPDMKIIFVNGKVSDVQ</sequence>
<keyword evidence="3" id="KW-1185">Reference proteome</keyword>
<keyword evidence="1" id="KW-0732">Signal</keyword>
<feature type="signal peptide" evidence="1">
    <location>
        <begin position="1"/>
        <end position="31"/>
    </location>
</feature>
<evidence type="ECO:0000256" key="1">
    <source>
        <dbReference type="SAM" id="SignalP"/>
    </source>
</evidence>
<organism evidence="3">
    <name type="scientific">Granulicella tundricola (strain ATCC BAA-1859 / DSM 23138 / MP5ACTX9)</name>
    <dbReference type="NCBI Taxonomy" id="1198114"/>
    <lineage>
        <taxon>Bacteria</taxon>
        <taxon>Pseudomonadati</taxon>
        <taxon>Acidobacteriota</taxon>
        <taxon>Terriglobia</taxon>
        <taxon>Terriglobales</taxon>
        <taxon>Acidobacteriaceae</taxon>
        <taxon>Granulicella</taxon>
    </lineage>
</organism>
<gene>
    <name evidence="2" type="ordered locus">AciX9_4302</name>
</gene>
<proteinExistence type="predicted"/>
<evidence type="ECO:0000313" key="3">
    <source>
        <dbReference type="Proteomes" id="UP000000343"/>
    </source>
</evidence>
<evidence type="ECO:0000313" key="2">
    <source>
        <dbReference type="EMBL" id="ADW71070.1"/>
    </source>
</evidence>
<reference evidence="3" key="1">
    <citation type="submission" date="2011-01" db="EMBL/GenBank/DDBJ databases">
        <title>Complete sequence of plasmid1 of Acidobacterium sp. MP5ACTX9.</title>
        <authorList>
            <consortium name="US DOE Joint Genome Institute"/>
            <person name="Lucas S."/>
            <person name="Copeland A."/>
            <person name="Lapidus A."/>
            <person name="Cheng J.-F."/>
            <person name="Goodwin L."/>
            <person name="Pitluck S."/>
            <person name="Teshima H."/>
            <person name="Detter J.C."/>
            <person name="Han C."/>
            <person name="Tapia R."/>
            <person name="Land M."/>
            <person name="Hauser L."/>
            <person name="Kyrpides N."/>
            <person name="Ivanova N."/>
            <person name="Ovchinnikova G."/>
            <person name="Pagani I."/>
            <person name="Rawat S.R."/>
            <person name="Mannisto M."/>
            <person name="Haggblom M.M."/>
            <person name="Woyke T."/>
        </authorList>
    </citation>
    <scope>NUCLEOTIDE SEQUENCE [LARGE SCALE GENOMIC DNA]</scope>
    <source>
        <strain evidence="3">MP5ACTX9</strain>
        <plasmid evidence="3">Plasmid pACIX901</plasmid>
    </source>
</reference>
<dbReference type="AlphaFoldDB" id="E8X6I6"/>
<name>E8X6I6_GRATM</name>
<feature type="chain" id="PRO_5003233745" evidence="1">
    <location>
        <begin position="32"/>
        <end position="283"/>
    </location>
</feature>
<dbReference type="EMBL" id="CP002481">
    <property type="protein sequence ID" value="ADW71070.1"/>
    <property type="molecule type" value="Genomic_DNA"/>
</dbReference>
<keyword evidence="2" id="KW-0614">Plasmid</keyword>
<geneLocation type="plasmid" evidence="2 3">
    <name>pACIX901</name>
</geneLocation>
<dbReference type="KEGG" id="acm:AciX9_4302"/>
<accession>E8X6I6</accession>